<dbReference type="AlphaFoldDB" id="A0A381ZKT2"/>
<evidence type="ECO:0000256" key="2">
    <source>
        <dbReference type="ARBA" id="ARBA00022676"/>
    </source>
</evidence>
<dbReference type="GO" id="GO:0016757">
    <property type="term" value="F:glycosyltransferase activity"/>
    <property type="evidence" value="ECO:0007669"/>
    <property type="project" value="UniProtKB-KW"/>
</dbReference>
<evidence type="ECO:0000259" key="4">
    <source>
        <dbReference type="Pfam" id="PF00535"/>
    </source>
</evidence>
<keyword evidence="2" id="KW-0328">Glycosyltransferase</keyword>
<dbReference type="InterPro" id="IPR001173">
    <property type="entry name" value="Glyco_trans_2-like"/>
</dbReference>
<evidence type="ECO:0000256" key="3">
    <source>
        <dbReference type="ARBA" id="ARBA00022679"/>
    </source>
</evidence>
<dbReference type="Gene3D" id="3.90.550.10">
    <property type="entry name" value="Spore Coat Polysaccharide Biosynthesis Protein SpsA, Chain A"/>
    <property type="match status" value="1"/>
</dbReference>
<proteinExistence type="inferred from homology"/>
<sequence length="337" mass="38715">MKKVTAIIVNWNDKDVIVECIQSLLDQNRNEIDIIISDNGSKDDSVEFIRKRFPSIKIIENGKNLGFGSAINRGLGLAKGDYLLFLNSDLKLHSKCVGELAKVLESDSNVGGTIPKILHIDQQNTINSLGVLINYTGIAYPNLLGQKDPGYQEPFESACGGIFMLKREVYETVGGFDEDLFLYHEDHDLSWRIRLAGWHLKVIPQAIMYHHYKFNKGILKYYSSEKNRLHILLKNMEVKTLALISPALITIEFSQWFHAVIHRWFLLKMKSYIEILMIFPRILTKRKKLKLLRKVSDKEITRVYKGTLAISGTNNPLLTYLLSPALNTYWKIIRHLI</sequence>
<accession>A0A381ZKT2</accession>
<feature type="domain" description="Glycosyltransferase 2-like" evidence="4">
    <location>
        <begin position="6"/>
        <end position="172"/>
    </location>
</feature>
<dbReference type="EMBL" id="UINC01021629">
    <property type="protein sequence ID" value="SVA89581.1"/>
    <property type="molecule type" value="Genomic_DNA"/>
</dbReference>
<dbReference type="PANTHER" id="PTHR43179:SF12">
    <property type="entry name" value="GALACTOFURANOSYLTRANSFERASE GLFT2"/>
    <property type="match status" value="1"/>
</dbReference>
<protein>
    <recommendedName>
        <fullName evidence="4">Glycosyltransferase 2-like domain-containing protein</fullName>
    </recommendedName>
</protein>
<dbReference type="SUPFAM" id="SSF53448">
    <property type="entry name" value="Nucleotide-diphospho-sugar transferases"/>
    <property type="match status" value="1"/>
</dbReference>
<dbReference type="CDD" id="cd04186">
    <property type="entry name" value="GT_2_like_c"/>
    <property type="match status" value="1"/>
</dbReference>
<organism evidence="5">
    <name type="scientific">marine metagenome</name>
    <dbReference type="NCBI Taxonomy" id="408172"/>
    <lineage>
        <taxon>unclassified sequences</taxon>
        <taxon>metagenomes</taxon>
        <taxon>ecological metagenomes</taxon>
    </lineage>
</organism>
<dbReference type="InterPro" id="IPR029044">
    <property type="entry name" value="Nucleotide-diphossugar_trans"/>
</dbReference>
<gene>
    <name evidence="5" type="ORF">METZ01_LOCUS142435</name>
</gene>
<keyword evidence="3" id="KW-0808">Transferase</keyword>
<evidence type="ECO:0000256" key="1">
    <source>
        <dbReference type="ARBA" id="ARBA00006739"/>
    </source>
</evidence>
<comment type="similarity">
    <text evidence="1">Belongs to the glycosyltransferase 2 family.</text>
</comment>
<dbReference type="Pfam" id="PF00535">
    <property type="entry name" value="Glycos_transf_2"/>
    <property type="match status" value="1"/>
</dbReference>
<name>A0A381ZKT2_9ZZZZ</name>
<dbReference type="PANTHER" id="PTHR43179">
    <property type="entry name" value="RHAMNOSYLTRANSFERASE WBBL"/>
    <property type="match status" value="1"/>
</dbReference>
<reference evidence="5" key="1">
    <citation type="submission" date="2018-05" db="EMBL/GenBank/DDBJ databases">
        <authorList>
            <person name="Lanie J.A."/>
            <person name="Ng W.-L."/>
            <person name="Kazmierczak K.M."/>
            <person name="Andrzejewski T.M."/>
            <person name="Davidsen T.M."/>
            <person name="Wayne K.J."/>
            <person name="Tettelin H."/>
            <person name="Glass J.I."/>
            <person name="Rusch D."/>
            <person name="Podicherti R."/>
            <person name="Tsui H.-C.T."/>
            <person name="Winkler M.E."/>
        </authorList>
    </citation>
    <scope>NUCLEOTIDE SEQUENCE</scope>
</reference>
<evidence type="ECO:0000313" key="5">
    <source>
        <dbReference type="EMBL" id="SVA89581.1"/>
    </source>
</evidence>